<dbReference type="AlphaFoldDB" id="A0A0M0KAI5"/>
<proteinExistence type="predicted"/>
<dbReference type="Gene3D" id="3.40.50.11350">
    <property type="match status" value="1"/>
</dbReference>
<reference evidence="2" key="1">
    <citation type="journal article" date="2015" name="PLoS Genet.">
        <title>Genome Sequence and Transcriptome Analyses of Chrysochromulina tobin: Metabolic Tools for Enhanced Algal Fitness in the Prominent Order Prymnesiales (Haptophyceae).</title>
        <authorList>
            <person name="Hovde B.T."/>
            <person name="Deodato C.R."/>
            <person name="Hunsperger H.M."/>
            <person name="Ryken S.A."/>
            <person name="Yost W."/>
            <person name="Jha R.K."/>
            <person name="Patterson J."/>
            <person name="Monnat R.J. Jr."/>
            <person name="Barlow S.B."/>
            <person name="Starkenburg S.R."/>
            <person name="Cattolico R.A."/>
        </authorList>
    </citation>
    <scope>NUCLEOTIDE SEQUENCE</scope>
    <source>
        <strain evidence="2">CCMP291</strain>
    </source>
</reference>
<evidence type="ECO:0000313" key="2">
    <source>
        <dbReference type="Proteomes" id="UP000037460"/>
    </source>
</evidence>
<dbReference type="EMBL" id="JWZX01000811">
    <property type="protein sequence ID" value="KOO35597.1"/>
    <property type="molecule type" value="Genomic_DNA"/>
</dbReference>
<evidence type="ECO:0008006" key="3">
    <source>
        <dbReference type="Google" id="ProtNLM"/>
    </source>
</evidence>
<name>A0A0M0KAI5_9EUKA</name>
<organism evidence="1 2">
    <name type="scientific">Chrysochromulina tobinii</name>
    <dbReference type="NCBI Taxonomy" id="1460289"/>
    <lineage>
        <taxon>Eukaryota</taxon>
        <taxon>Haptista</taxon>
        <taxon>Haptophyta</taxon>
        <taxon>Prymnesiophyceae</taxon>
        <taxon>Prymnesiales</taxon>
        <taxon>Chrysochromulinaceae</taxon>
        <taxon>Chrysochromulina</taxon>
    </lineage>
</organism>
<dbReference type="Proteomes" id="UP000037460">
    <property type="component" value="Unassembled WGS sequence"/>
</dbReference>
<gene>
    <name evidence="1" type="ORF">Ctob_007276</name>
</gene>
<comment type="caution">
    <text evidence="1">The sequence shown here is derived from an EMBL/GenBank/DDBJ whole genome shotgun (WGS) entry which is preliminary data.</text>
</comment>
<accession>A0A0M0KAI5</accession>
<protein>
    <recommendedName>
        <fullName evidence="3">O-fucosyltransferase family protein</fullName>
    </recommendedName>
</protein>
<evidence type="ECO:0000313" key="1">
    <source>
        <dbReference type="EMBL" id="KOO35597.1"/>
    </source>
</evidence>
<dbReference type="CDD" id="cd11296">
    <property type="entry name" value="O-FucT_like"/>
    <property type="match status" value="1"/>
</dbReference>
<keyword evidence="2" id="KW-1185">Reference proteome</keyword>
<sequence>MWYPFEVAFDAPSLQLYVRIIPLATFRQLTAGKLERCLAHKGGFDVYLRLARLSCESFDELPEQGVAGASEVRERLAAAKDVRFLGFHQYDHELGTRDRHYEYLRWARPVMELASQLEAEIFNGSRYLAAHVRVPDAHWERNDCKHTINGQPAHSVSCGDPLRSINHTSMASEMPRLLELVAHDHFVASLVEQEMCARAHAFVGSKYSTWTDTVLGIRSHAKRTDSSSFEDLWASGVR</sequence>